<gene>
    <name evidence="2" type="ORF">ATP06_0227870</name>
    <name evidence="1" type="ORF">AVL48_27795</name>
</gene>
<reference evidence="1 3" key="1">
    <citation type="submission" date="2015-12" db="EMBL/GenBank/DDBJ databases">
        <title>Amycolatopsis regifaucium genome sequencing and assembly.</title>
        <authorList>
            <person name="Mayilraj S."/>
        </authorList>
    </citation>
    <scope>NUCLEOTIDE SEQUENCE [LARGE SCALE GENOMIC DNA]</scope>
    <source>
        <strain evidence="1 3">GY080</strain>
    </source>
</reference>
<dbReference type="Proteomes" id="UP000076321">
    <property type="component" value="Unassembled WGS sequence"/>
</dbReference>
<dbReference type="EMBL" id="LOBU02000019">
    <property type="protein sequence ID" value="OKA04893.1"/>
    <property type="molecule type" value="Genomic_DNA"/>
</dbReference>
<evidence type="ECO:0000313" key="3">
    <source>
        <dbReference type="Proteomes" id="UP000076321"/>
    </source>
</evidence>
<protein>
    <recommendedName>
        <fullName evidence="5">Phosphodiesterase</fullName>
    </recommendedName>
</protein>
<reference evidence="2 4" key="2">
    <citation type="submission" date="2016-11" db="EMBL/GenBank/DDBJ databases">
        <title>Genome sequencing of Amycolatopsis regifaucium.</title>
        <authorList>
            <person name="Mayilraj S."/>
            <person name="Kaur N."/>
        </authorList>
    </citation>
    <scope>NUCLEOTIDE SEQUENCE [LARGE SCALE GENOMIC DNA]</scope>
    <source>
        <strain evidence="2 4">GY080</strain>
    </source>
</reference>
<evidence type="ECO:0000313" key="2">
    <source>
        <dbReference type="EMBL" id="OKA04893.1"/>
    </source>
</evidence>
<dbReference type="Proteomes" id="UP000186883">
    <property type="component" value="Unassembled WGS sequence"/>
</dbReference>
<comment type="caution">
    <text evidence="1">The sequence shown here is derived from an EMBL/GenBank/DDBJ whole genome shotgun (WGS) entry which is preliminary data.</text>
</comment>
<evidence type="ECO:0000313" key="1">
    <source>
        <dbReference type="EMBL" id="KZB86002.1"/>
    </source>
</evidence>
<evidence type="ECO:0000313" key="4">
    <source>
        <dbReference type="Proteomes" id="UP000186883"/>
    </source>
</evidence>
<name>A0A154MNW8_9PSEU</name>
<organism evidence="1 3">
    <name type="scientific">Amycolatopsis regifaucium</name>
    <dbReference type="NCBI Taxonomy" id="546365"/>
    <lineage>
        <taxon>Bacteria</taxon>
        <taxon>Bacillati</taxon>
        <taxon>Actinomycetota</taxon>
        <taxon>Actinomycetes</taxon>
        <taxon>Pseudonocardiales</taxon>
        <taxon>Pseudonocardiaceae</taxon>
        <taxon>Amycolatopsis</taxon>
    </lineage>
</organism>
<dbReference type="AlphaFoldDB" id="A0A154MNW8"/>
<evidence type="ECO:0008006" key="5">
    <source>
        <dbReference type="Google" id="ProtNLM"/>
    </source>
</evidence>
<proteinExistence type="predicted"/>
<keyword evidence="4" id="KW-1185">Reference proteome</keyword>
<sequence>MHPAGRTFTATVRRAPACPSWVPIEDGIATVRFSRGAGLPTRWPDVLGIAIRLPGEWDVLVASTARGLLPWPARSWRSARFGTITPYTRGGRRFRFGVEVTDARLGHGDPERLTGQLPTSATLILGDGTPVAVIAVDRPAEDVTFDPMLHHPRDMRMAPRWLARLRELAYAGSRWGRREFPRGH</sequence>
<dbReference type="EMBL" id="LQCI01000009">
    <property type="protein sequence ID" value="KZB86002.1"/>
    <property type="molecule type" value="Genomic_DNA"/>
</dbReference>
<accession>A0A154MNW8</accession>